<proteinExistence type="predicted"/>
<evidence type="ECO:0000313" key="2">
    <source>
        <dbReference type="Proteomes" id="UP000798662"/>
    </source>
</evidence>
<comment type="caution">
    <text evidence="1">The sequence shown here is derived from an EMBL/GenBank/DDBJ whole genome shotgun (WGS) entry which is preliminary data.</text>
</comment>
<accession>A0ACC3BXB7</accession>
<name>A0ACC3BXB7_PYRYE</name>
<keyword evidence="2" id="KW-1185">Reference proteome</keyword>
<evidence type="ECO:0000313" key="1">
    <source>
        <dbReference type="EMBL" id="KAK1862547.1"/>
    </source>
</evidence>
<sequence>MAPACHLSPTRITEDQPLRSTGPAKRRPRPSLLHDRKTLATVLGNLLSTAVDRNEAARAQGATDAYAASATTVFHALDAPAIGVVAYMERLAHYSYCSAPVLLMAYRYIERVTGAMSERVSGVAADELTVHRLMIASVVVAAKTHDDDFLSNHHYALVGGLPLDELNALEVGLLELLGWRTTVTEAEFVDVDMRVAAVVEEIEDAAAATATVASPPPTRKSAPAQSSPTSVQAAAVGYQNYRWSAVAAKCS</sequence>
<protein>
    <submittedName>
        <fullName evidence="1">Uncharacterized protein</fullName>
    </submittedName>
</protein>
<reference evidence="1" key="1">
    <citation type="submission" date="2019-11" db="EMBL/GenBank/DDBJ databases">
        <title>Nori genome reveals adaptations in red seaweeds to the harsh intertidal environment.</title>
        <authorList>
            <person name="Wang D."/>
            <person name="Mao Y."/>
        </authorList>
    </citation>
    <scope>NUCLEOTIDE SEQUENCE</scope>
    <source>
        <tissue evidence="1">Gametophyte</tissue>
    </source>
</reference>
<dbReference type="EMBL" id="CM020618">
    <property type="protein sequence ID" value="KAK1862547.1"/>
    <property type="molecule type" value="Genomic_DNA"/>
</dbReference>
<organism evidence="1 2">
    <name type="scientific">Pyropia yezoensis</name>
    <name type="common">Susabi-nori</name>
    <name type="synonym">Porphyra yezoensis</name>
    <dbReference type="NCBI Taxonomy" id="2788"/>
    <lineage>
        <taxon>Eukaryota</taxon>
        <taxon>Rhodophyta</taxon>
        <taxon>Bangiophyceae</taxon>
        <taxon>Bangiales</taxon>
        <taxon>Bangiaceae</taxon>
        <taxon>Pyropia</taxon>
    </lineage>
</organism>
<gene>
    <name evidence="1" type="ORF">I4F81_005115</name>
</gene>
<dbReference type="Proteomes" id="UP000798662">
    <property type="component" value="Chromosome 1"/>
</dbReference>